<organism evidence="1 2">
    <name type="scientific">Phytohabitans maris</name>
    <dbReference type="NCBI Taxonomy" id="3071409"/>
    <lineage>
        <taxon>Bacteria</taxon>
        <taxon>Bacillati</taxon>
        <taxon>Actinomycetota</taxon>
        <taxon>Actinomycetes</taxon>
        <taxon>Micromonosporales</taxon>
        <taxon>Micromonosporaceae</taxon>
    </lineage>
</organism>
<gene>
    <name evidence="1" type="ORF">RB614_20230</name>
</gene>
<reference evidence="1 2" key="1">
    <citation type="submission" date="2023-08" db="EMBL/GenBank/DDBJ databases">
        <title>Phytohabitans sansha sp. nov., isolated from marine sediment.</title>
        <authorList>
            <person name="Zhao Y."/>
            <person name="Yi K."/>
        </authorList>
    </citation>
    <scope>NUCLEOTIDE SEQUENCE [LARGE SCALE GENOMIC DNA]</scope>
    <source>
        <strain evidence="1 2">ZYX-F-186</strain>
    </source>
</reference>
<dbReference type="EMBL" id="JAVHUY010000018">
    <property type="protein sequence ID" value="MDQ7906846.1"/>
    <property type="molecule type" value="Genomic_DNA"/>
</dbReference>
<dbReference type="Proteomes" id="UP001230908">
    <property type="component" value="Unassembled WGS sequence"/>
</dbReference>
<accession>A0ABU0ZK06</accession>
<evidence type="ECO:0008006" key="3">
    <source>
        <dbReference type="Google" id="ProtNLM"/>
    </source>
</evidence>
<evidence type="ECO:0000313" key="2">
    <source>
        <dbReference type="Proteomes" id="UP001230908"/>
    </source>
</evidence>
<proteinExistence type="predicted"/>
<sequence>MISSLTVFVDLKAWDIRDVEARGDDWPTVNDILKASIVPANVQVIADMHKNLPGSSKVIWMIDGMNELRSELSAKVLEALTNELRGTVRSRLIVADRSDSRYKGADWRVRLVNPLDSAVVEQHVPIVELVTEEDKRRRELLRSPFFLDVAITNEGLTWRSSVQAIHGLFASRVKLNELEIDVLSAYALSVYEAKAGLAFELDDMVRAVGSPIAKRLIESRLVQPVTGTKVSFYHQLLHDYLSSRSVAQRPETWVPRYFDALSFDANTYESVFMVLDQLGSEDAFARYITALYDWNWFATIRCVERALSDGWAVPHHLKLMLSAMLCEKRFDPVAGSRARADSWSSKLDAVTGFGFARVTTIPGLVAEVEQFRKGSEPSWFQDWYKLFALIGTPSHVPSENEIALLASPNPFIGWIAAQVTRHCNLTDEGARQIRAIYSGARHATDDVSCSIRWRAVHAVGRNPSSDNARMLLSAIDGDSYSWVKYGAVRSLLEMAAISEEADSLKFLSEVGARLSKLPQEALAQVAWATRYEGTTAGWASRALPLLEAAYELQETDKEREQWQNRMEAFKAWAARETS</sequence>
<keyword evidence="2" id="KW-1185">Reference proteome</keyword>
<evidence type="ECO:0000313" key="1">
    <source>
        <dbReference type="EMBL" id="MDQ7906846.1"/>
    </source>
</evidence>
<protein>
    <recommendedName>
        <fullName evidence="3">KAP NTPase domain-containing protein</fullName>
    </recommendedName>
</protein>
<dbReference type="RefSeq" id="WP_308714124.1">
    <property type="nucleotide sequence ID" value="NZ_JAVHUY010000018.1"/>
</dbReference>
<comment type="caution">
    <text evidence="1">The sequence shown here is derived from an EMBL/GenBank/DDBJ whole genome shotgun (WGS) entry which is preliminary data.</text>
</comment>
<name>A0ABU0ZK06_9ACTN</name>